<name>A0A9R1CAH1_9BACT</name>
<reference evidence="1" key="1">
    <citation type="journal article" date="2022" name="Int. J. Syst. Evol. Microbiol.">
        <title>Prevotella lacticifex sp. nov., isolated from the rumen of cows.</title>
        <authorList>
            <person name="Shinkai T."/>
            <person name="Ikeyama N."/>
            <person name="Kumagai M."/>
            <person name="Ohmori H."/>
            <person name="Sakamoto M."/>
            <person name="Ohkuma M."/>
            <person name="Mitsumori M."/>
        </authorList>
    </citation>
    <scope>NUCLEOTIDE SEQUENCE</scope>
    <source>
        <strain evidence="1">R5076</strain>
    </source>
</reference>
<organism evidence="1 2">
    <name type="scientific">Prevotella lacticifex</name>
    <dbReference type="NCBI Taxonomy" id="2854755"/>
    <lineage>
        <taxon>Bacteria</taxon>
        <taxon>Pseudomonadati</taxon>
        <taxon>Bacteroidota</taxon>
        <taxon>Bacteroidia</taxon>
        <taxon>Bacteroidales</taxon>
        <taxon>Prevotellaceae</taxon>
        <taxon>Prevotella</taxon>
    </lineage>
</organism>
<sequence length="106" mass="12594">MKADVNDVFGFLAFVTKELEKINKLFTSIKQTYSKEEEAAGIRELDFGSFGVLDWYARRMGIPNQNDVRDVAWVRIYQCMKNDNMQSEFERRLHKQYMNNSKSKKR</sequence>
<dbReference type="Proteomes" id="UP000825483">
    <property type="component" value="Unassembled WGS sequence"/>
</dbReference>
<protein>
    <submittedName>
        <fullName evidence="1">Uncharacterized protein</fullName>
    </submittedName>
</protein>
<evidence type="ECO:0000313" key="2">
    <source>
        <dbReference type="Proteomes" id="UP000825483"/>
    </source>
</evidence>
<keyword evidence="2" id="KW-1185">Reference proteome</keyword>
<dbReference type="AlphaFoldDB" id="A0A9R1CAH1"/>
<gene>
    <name evidence="1" type="ORF">PRLR5076_19190</name>
</gene>
<evidence type="ECO:0000313" key="1">
    <source>
        <dbReference type="EMBL" id="GJG59068.1"/>
    </source>
</evidence>
<accession>A0A9R1CAH1</accession>
<dbReference type="EMBL" id="BPUB01000002">
    <property type="protein sequence ID" value="GJG59068.1"/>
    <property type="molecule type" value="Genomic_DNA"/>
</dbReference>
<proteinExistence type="predicted"/>
<comment type="caution">
    <text evidence="1">The sequence shown here is derived from an EMBL/GenBank/DDBJ whole genome shotgun (WGS) entry which is preliminary data.</text>
</comment>